<dbReference type="AlphaFoldDB" id="A0A923MID2"/>
<comment type="caution">
    <text evidence="1">The sequence shown here is derived from an EMBL/GenBank/DDBJ whole genome shotgun (WGS) entry which is preliminary data.</text>
</comment>
<evidence type="ECO:0000313" key="2">
    <source>
        <dbReference type="Proteomes" id="UP000620327"/>
    </source>
</evidence>
<dbReference type="EMBL" id="JACOQI010000005">
    <property type="protein sequence ID" value="MBC5770034.1"/>
    <property type="molecule type" value="Genomic_DNA"/>
</dbReference>
<sequence length="171" mass="19308">MEQLKQSYPTVAWLWEARPSSEEISKGCTKRIKLYHCDPFNFGEVTLSATGKLEIALVQMVPLAEAELQPHNDEDLEEQDILDRSDVKQWYTQKGIALLSALIDELNVQGHKRLTIKENGDVFVTASGKQQPVDTIPDFPPRPAWEDLCVLAREDDIAAEVCNQELTVSWA</sequence>
<keyword evidence="2" id="KW-1185">Reference proteome</keyword>
<proteinExistence type="predicted"/>
<organism evidence="1 2">
    <name type="scientific">Dysosmobacter segnis</name>
    <dbReference type="NCBI Taxonomy" id="2763042"/>
    <lineage>
        <taxon>Bacteria</taxon>
        <taxon>Bacillati</taxon>
        <taxon>Bacillota</taxon>
        <taxon>Clostridia</taxon>
        <taxon>Eubacteriales</taxon>
        <taxon>Oscillospiraceae</taxon>
        <taxon>Dysosmobacter</taxon>
    </lineage>
</organism>
<evidence type="ECO:0000313" key="1">
    <source>
        <dbReference type="EMBL" id="MBC5770034.1"/>
    </source>
</evidence>
<gene>
    <name evidence="1" type="ORF">H8Z83_06795</name>
</gene>
<name>A0A923MID2_9FIRM</name>
<accession>A0A923MID2</accession>
<reference evidence="1" key="1">
    <citation type="submission" date="2020-08" db="EMBL/GenBank/DDBJ databases">
        <title>Genome public.</title>
        <authorList>
            <person name="Liu C."/>
            <person name="Sun Q."/>
        </authorList>
    </citation>
    <scope>NUCLEOTIDE SEQUENCE</scope>
    <source>
        <strain evidence="1">BX15</strain>
    </source>
</reference>
<dbReference type="RefSeq" id="WP_187014348.1">
    <property type="nucleotide sequence ID" value="NZ_JACOQI010000005.1"/>
</dbReference>
<protein>
    <submittedName>
        <fullName evidence="1">Uncharacterized protein</fullName>
    </submittedName>
</protein>
<dbReference type="Proteomes" id="UP000620327">
    <property type="component" value="Unassembled WGS sequence"/>
</dbReference>